<comment type="caution">
    <text evidence="1">The sequence shown here is derived from an EMBL/GenBank/DDBJ whole genome shotgun (WGS) entry which is preliminary data.</text>
</comment>
<organism evidence="1 2">
    <name type="scientific">Eretmocerus hayati</name>
    <dbReference type="NCBI Taxonomy" id="131215"/>
    <lineage>
        <taxon>Eukaryota</taxon>
        <taxon>Metazoa</taxon>
        <taxon>Ecdysozoa</taxon>
        <taxon>Arthropoda</taxon>
        <taxon>Hexapoda</taxon>
        <taxon>Insecta</taxon>
        <taxon>Pterygota</taxon>
        <taxon>Neoptera</taxon>
        <taxon>Endopterygota</taxon>
        <taxon>Hymenoptera</taxon>
        <taxon>Apocrita</taxon>
        <taxon>Proctotrupomorpha</taxon>
        <taxon>Chalcidoidea</taxon>
        <taxon>Aphelinidae</taxon>
        <taxon>Aphelininae</taxon>
        <taxon>Eretmocerus</taxon>
    </lineage>
</organism>
<evidence type="ECO:0000313" key="1">
    <source>
        <dbReference type="EMBL" id="KAJ8677130.1"/>
    </source>
</evidence>
<name>A0ACC2P5U2_9HYME</name>
<evidence type="ECO:0000313" key="2">
    <source>
        <dbReference type="Proteomes" id="UP001239111"/>
    </source>
</evidence>
<dbReference type="Proteomes" id="UP001239111">
    <property type="component" value="Chromosome 2"/>
</dbReference>
<keyword evidence="2" id="KW-1185">Reference proteome</keyword>
<gene>
    <name evidence="1" type="ORF">QAD02_012917</name>
</gene>
<protein>
    <submittedName>
        <fullName evidence="1">Uncharacterized protein</fullName>
    </submittedName>
</protein>
<proteinExistence type="predicted"/>
<dbReference type="EMBL" id="CM056742">
    <property type="protein sequence ID" value="KAJ8677130.1"/>
    <property type="molecule type" value="Genomic_DNA"/>
</dbReference>
<accession>A0ACC2P5U2</accession>
<sequence length="119" mass="14277">MKRTDVLYEIDCLDCPKTYIGQTMRYLKTRVKEHRSDIMSRIKEPNVLSLHETEESGYDFDWGNPRILDVEPHPNKRLISEMFHVQLNDDNINIREDTKKLSGFYKNFCLDLQIHKKFE</sequence>
<reference evidence="1" key="1">
    <citation type="submission" date="2023-04" db="EMBL/GenBank/DDBJ databases">
        <title>A chromosome-level genome assembly of the parasitoid wasp Eretmocerus hayati.</title>
        <authorList>
            <person name="Zhong Y."/>
            <person name="Liu S."/>
            <person name="Liu Y."/>
        </authorList>
    </citation>
    <scope>NUCLEOTIDE SEQUENCE</scope>
    <source>
        <strain evidence="1">ZJU_SS_LIU_2023</strain>
    </source>
</reference>